<dbReference type="EMBL" id="CM046391">
    <property type="protein sequence ID" value="KAI8559361.1"/>
    <property type="molecule type" value="Genomic_DNA"/>
</dbReference>
<dbReference type="Proteomes" id="UP001062846">
    <property type="component" value="Chromosome 4"/>
</dbReference>
<evidence type="ECO:0000313" key="1">
    <source>
        <dbReference type="EMBL" id="KAI8559361.1"/>
    </source>
</evidence>
<accession>A0ACC0P1E1</accession>
<protein>
    <submittedName>
        <fullName evidence="1">Uncharacterized protein</fullName>
    </submittedName>
</protein>
<reference evidence="1" key="1">
    <citation type="submission" date="2022-02" db="EMBL/GenBank/DDBJ databases">
        <title>Plant Genome Project.</title>
        <authorList>
            <person name="Zhang R.-G."/>
        </authorList>
    </citation>
    <scope>NUCLEOTIDE SEQUENCE</scope>
    <source>
        <strain evidence="1">AT1</strain>
    </source>
</reference>
<gene>
    <name evidence="1" type="ORF">RHMOL_Rhmol04G0167200</name>
</gene>
<keyword evidence="2" id="KW-1185">Reference proteome</keyword>
<organism evidence="1 2">
    <name type="scientific">Rhododendron molle</name>
    <name type="common">Chinese azalea</name>
    <name type="synonym">Azalea mollis</name>
    <dbReference type="NCBI Taxonomy" id="49168"/>
    <lineage>
        <taxon>Eukaryota</taxon>
        <taxon>Viridiplantae</taxon>
        <taxon>Streptophyta</taxon>
        <taxon>Embryophyta</taxon>
        <taxon>Tracheophyta</taxon>
        <taxon>Spermatophyta</taxon>
        <taxon>Magnoliopsida</taxon>
        <taxon>eudicotyledons</taxon>
        <taxon>Gunneridae</taxon>
        <taxon>Pentapetalae</taxon>
        <taxon>asterids</taxon>
        <taxon>Ericales</taxon>
        <taxon>Ericaceae</taxon>
        <taxon>Ericoideae</taxon>
        <taxon>Rhodoreae</taxon>
        <taxon>Rhododendron</taxon>
    </lineage>
</organism>
<proteinExistence type="predicted"/>
<name>A0ACC0P1E1_RHOML</name>
<evidence type="ECO:0000313" key="2">
    <source>
        <dbReference type="Proteomes" id="UP001062846"/>
    </source>
</evidence>
<comment type="caution">
    <text evidence="1">The sequence shown here is derived from an EMBL/GenBank/DDBJ whole genome shotgun (WGS) entry which is preliminary data.</text>
</comment>
<sequence length="310" mass="33732">MAGDLVADFPDLLQSNPPRIRVLGSPTARVSPRVDIIEMLVKASIPTTESTIDGPAVKQIRDLNQEDRVVVNSSAPHMDLQYFAPTVENEKIVVQPPEEVVSLGIEKWKDCVAGFFFFRFDKAGAFRAVIEVGPWHFWGRLLILKQWHPHMSLEKDQVNPKQQIWVAKRSQTVLEQAVIQEDPNKLDLSAVTVVPEEGMVSVPKQDGSLVVVSGPIDLPSVPVVELARGKAQSPVGLKTRGGSGSGASSSQNMFSVLQSAVEGNVTDGDPSSLLPTEDEFADGMIKGLDPMEVPAPKKGRGRNKKQPSQC</sequence>